<name>A0A1H5RNJ6_9RHOO</name>
<dbReference type="KEGG" id="tcl:Tchl_2439"/>
<evidence type="ECO:0000313" key="1">
    <source>
        <dbReference type="EMBL" id="APR05274.1"/>
    </source>
</evidence>
<dbReference type="Proteomes" id="UP000185739">
    <property type="component" value="Chromosome"/>
</dbReference>
<proteinExistence type="predicted"/>
<dbReference type="EMBL" id="CP018839">
    <property type="protein sequence ID" value="APR05274.1"/>
    <property type="molecule type" value="Genomic_DNA"/>
</dbReference>
<keyword evidence="2" id="KW-1185">Reference proteome</keyword>
<sequence>MDSALASLENKLADVLDALNADRIDAAKMAALELRMRLHHTKEEWEALKSALAQHGVRFGEPPA</sequence>
<protein>
    <submittedName>
        <fullName evidence="1">Uncharacterized protein</fullName>
    </submittedName>
</protein>
<reference evidence="1 2" key="1">
    <citation type="submission" date="2016-12" db="EMBL/GenBank/DDBJ databases">
        <title>Complete genome sequence of Thauera chlorobenzoica, a Betaproteobacterium degrading haloaromatics anaerobically to CO2 and halides.</title>
        <authorList>
            <person name="Goris T."/>
            <person name="Mergelsberg M."/>
            <person name="Boll M."/>
        </authorList>
    </citation>
    <scope>NUCLEOTIDE SEQUENCE [LARGE SCALE GENOMIC DNA]</scope>
    <source>
        <strain evidence="1 2">3CB1</strain>
    </source>
</reference>
<evidence type="ECO:0000313" key="2">
    <source>
        <dbReference type="Proteomes" id="UP000185739"/>
    </source>
</evidence>
<gene>
    <name evidence="1" type="ORF">Tchl_2439</name>
</gene>
<organism evidence="1 2">
    <name type="scientific">Thauera chlorobenzoica</name>
    <dbReference type="NCBI Taxonomy" id="96773"/>
    <lineage>
        <taxon>Bacteria</taxon>
        <taxon>Pseudomonadati</taxon>
        <taxon>Pseudomonadota</taxon>
        <taxon>Betaproteobacteria</taxon>
        <taxon>Rhodocyclales</taxon>
        <taxon>Zoogloeaceae</taxon>
        <taxon>Thauera</taxon>
    </lineage>
</organism>
<dbReference type="RefSeq" id="WP_075148665.1">
    <property type="nucleotide sequence ID" value="NZ_CP018839.1"/>
</dbReference>
<dbReference type="STRING" id="96773.Tchl_2439"/>
<accession>A0A1H5RNJ6</accession>
<dbReference type="AlphaFoldDB" id="A0A1H5RNJ6"/>